<name>A0A6G1JWA9_9PLEO</name>
<dbReference type="AlphaFoldDB" id="A0A6G1JWA9"/>
<evidence type="ECO:0000313" key="2">
    <source>
        <dbReference type="EMBL" id="KAF2704896.1"/>
    </source>
</evidence>
<feature type="region of interest" description="Disordered" evidence="1">
    <location>
        <begin position="1"/>
        <end position="69"/>
    </location>
</feature>
<evidence type="ECO:0000256" key="1">
    <source>
        <dbReference type="SAM" id="MobiDB-lite"/>
    </source>
</evidence>
<dbReference type="OrthoDB" id="5336357at2759"/>
<feature type="region of interest" description="Disordered" evidence="1">
    <location>
        <begin position="118"/>
        <end position="152"/>
    </location>
</feature>
<feature type="compositionally biased region" description="Low complexity" evidence="1">
    <location>
        <begin position="45"/>
        <end position="55"/>
    </location>
</feature>
<protein>
    <submittedName>
        <fullName evidence="2">Uncharacterized protein</fullName>
    </submittedName>
</protein>
<dbReference type="Proteomes" id="UP000799428">
    <property type="component" value="Unassembled WGS sequence"/>
</dbReference>
<feature type="compositionally biased region" description="Low complexity" evidence="1">
    <location>
        <begin position="11"/>
        <end position="23"/>
    </location>
</feature>
<accession>A0A6G1JWA9</accession>
<gene>
    <name evidence="2" type="ORF">K504DRAFT_471862</name>
</gene>
<evidence type="ECO:0000313" key="3">
    <source>
        <dbReference type="Proteomes" id="UP000799428"/>
    </source>
</evidence>
<keyword evidence="3" id="KW-1185">Reference proteome</keyword>
<feature type="compositionally biased region" description="Polar residues" evidence="1">
    <location>
        <begin position="56"/>
        <end position="66"/>
    </location>
</feature>
<dbReference type="EMBL" id="MU005780">
    <property type="protein sequence ID" value="KAF2704896.1"/>
    <property type="molecule type" value="Genomic_DNA"/>
</dbReference>
<proteinExistence type="predicted"/>
<sequence>MASKRKRSSDDSPLSASSSSFFARTPDSLSPAPFPYSNAMDIDASSSSSSSSSSSTCTGGIPSNKTAGFDFGKRSWGLQVTRVDDVGGRTRKRFRDNRPDESVVHQKTMHILFSAQQRAHAHSSIPVPVQSVPATPPPDAPPSKPQKSTLHSFWNLPAPPVTLPPPTISQPSLGPHCEDCDAPLNCSEDAYSMDVDMDVEMNGGSSGSGRGTGGGGGEFACNDCGRSICGTCAVVSKTRHCLQCATTGRNSRRWW</sequence>
<organism evidence="2 3">
    <name type="scientific">Pleomassaria siparia CBS 279.74</name>
    <dbReference type="NCBI Taxonomy" id="1314801"/>
    <lineage>
        <taxon>Eukaryota</taxon>
        <taxon>Fungi</taxon>
        <taxon>Dikarya</taxon>
        <taxon>Ascomycota</taxon>
        <taxon>Pezizomycotina</taxon>
        <taxon>Dothideomycetes</taxon>
        <taxon>Pleosporomycetidae</taxon>
        <taxon>Pleosporales</taxon>
        <taxon>Pleomassariaceae</taxon>
        <taxon>Pleomassaria</taxon>
    </lineage>
</organism>
<feature type="compositionally biased region" description="Pro residues" evidence="1">
    <location>
        <begin position="134"/>
        <end position="144"/>
    </location>
</feature>
<reference evidence="2" key="1">
    <citation type="journal article" date="2020" name="Stud. Mycol.">
        <title>101 Dothideomycetes genomes: a test case for predicting lifestyles and emergence of pathogens.</title>
        <authorList>
            <person name="Haridas S."/>
            <person name="Albert R."/>
            <person name="Binder M."/>
            <person name="Bloem J."/>
            <person name="Labutti K."/>
            <person name="Salamov A."/>
            <person name="Andreopoulos B."/>
            <person name="Baker S."/>
            <person name="Barry K."/>
            <person name="Bills G."/>
            <person name="Bluhm B."/>
            <person name="Cannon C."/>
            <person name="Castanera R."/>
            <person name="Culley D."/>
            <person name="Daum C."/>
            <person name="Ezra D."/>
            <person name="Gonzalez J."/>
            <person name="Henrissat B."/>
            <person name="Kuo A."/>
            <person name="Liang C."/>
            <person name="Lipzen A."/>
            <person name="Lutzoni F."/>
            <person name="Magnuson J."/>
            <person name="Mondo S."/>
            <person name="Nolan M."/>
            <person name="Ohm R."/>
            <person name="Pangilinan J."/>
            <person name="Park H.-J."/>
            <person name="Ramirez L."/>
            <person name="Alfaro M."/>
            <person name="Sun H."/>
            <person name="Tritt A."/>
            <person name="Yoshinaga Y."/>
            <person name="Zwiers L.-H."/>
            <person name="Turgeon B."/>
            <person name="Goodwin S."/>
            <person name="Spatafora J."/>
            <person name="Crous P."/>
            <person name="Grigoriev I."/>
        </authorList>
    </citation>
    <scope>NUCLEOTIDE SEQUENCE</scope>
    <source>
        <strain evidence="2">CBS 279.74</strain>
    </source>
</reference>